<protein>
    <submittedName>
        <fullName evidence="2">VirE protein</fullName>
    </submittedName>
</protein>
<feature type="domain" description="BT4734-like N-terminal" evidence="1">
    <location>
        <begin position="55"/>
        <end position="180"/>
    </location>
</feature>
<reference evidence="2 3" key="1">
    <citation type="submission" date="2017-05" db="EMBL/GenBank/DDBJ databases">
        <title>whole genome sequence of Prevotella melaninogenica GAI 07411.</title>
        <authorList>
            <person name="Kondo Y."/>
            <person name="Hoshino T."/>
        </authorList>
    </citation>
    <scope>NUCLEOTIDE SEQUENCE [LARGE SCALE GENOMIC DNA]</scope>
    <source>
        <strain evidence="2 3">GAI 07411</strain>
    </source>
</reference>
<dbReference type="EMBL" id="AP018050">
    <property type="protein sequence ID" value="BBA29541.1"/>
    <property type="molecule type" value="Genomic_DNA"/>
</dbReference>
<name>A0A250KIR1_9BACT</name>
<evidence type="ECO:0000313" key="3">
    <source>
        <dbReference type="Proteomes" id="UP000267517"/>
    </source>
</evidence>
<dbReference type="Pfam" id="PF08800">
    <property type="entry name" value="BT4734-like_N"/>
    <property type="match status" value="1"/>
</dbReference>
<organism evidence="2 3">
    <name type="scientific">Prevotella melaninogenica</name>
    <dbReference type="NCBI Taxonomy" id="28132"/>
    <lineage>
        <taxon>Bacteria</taxon>
        <taxon>Pseudomonadati</taxon>
        <taxon>Bacteroidota</taxon>
        <taxon>Bacteroidia</taxon>
        <taxon>Bacteroidales</taxon>
        <taxon>Prevotellaceae</taxon>
        <taxon>Prevotella</taxon>
    </lineage>
</organism>
<proteinExistence type="predicted"/>
<evidence type="ECO:0000259" key="1">
    <source>
        <dbReference type="Pfam" id="PF08800"/>
    </source>
</evidence>
<dbReference type="AlphaFoldDB" id="A0A250KIR1"/>
<evidence type="ECO:0000313" key="2">
    <source>
        <dbReference type="EMBL" id="BBA29541.1"/>
    </source>
</evidence>
<dbReference type="RefSeq" id="WP_120174712.1">
    <property type="nucleotide sequence ID" value="NZ_AP018050.1"/>
</dbReference>
<dbReference type="Proteomes" id="UP000267517">
    <property type="component" value="Chromosome II"/>
</dbReference>
<dbReference type="InterPro" id="IPR014907">
    <property type="entry name" value="BT4734-like_N"/>
</dbReference>
<accession>A0A250KIR1</accession>
<sequence length="338" mass="39017">MLLFGTNIQSAADELKKVQEEYLYNSLRNPKHTIAATIQQLRIVYSMDAKAYAQLKRRLPYFVCGQFNPPFRRKENFAYTESFILDFDHLSSKQLSMKTIRDNIVKDEQVMMCFTSPSEDGLKVMFRLKERCYDAGLYSIFYKAFAATFAMRHNLTQVTDSKTSDVARACFISIDPNAYFNPNSIPVDIKAYLDESNPDLLFKIKHEQDEHDKVIKKSDDKQAPSPKDPDKDILTRIRQQLNPKAQLPVEQHPAYVPERLNEIIAELKLFIEETGLQVTEIINIQYAKKIRARLGQKEAEVNLFYGKRGFSVVISPRLGTNEELNELLADLIKAFLQK</sequence>
<dbReference type="NCBIfam" id="NF040562">
    <property type="entry name" value="PrimPol_Db"/>
    <property type="match status" value="1"/>
</dbReference>
<dbReference type="OrthoDB" id="2781056at2"/>
<gene>
    <name evidence="2" type="ORF">PMEL_200054</name>
</gene>